<protein>
    <submittedName>
        <fullName evidence="1">Uncharacterized protein</fullName>
    </submittedName>
</protein>
<name>A0A6G1E6I7_9ORYZ</name>
<dbReference type="EMBL" id="SPHZ02000005">
    <property type="protein sequence ID" value="KAF0920092.1"/>
    <property type="molecule type" value="Genomic_DNA"/>
</dbReference>
<comment type="caution">
    <text evidence="1">The sequence shown here is derived from an EMBL/GenBank/DDBJ whole genome shotgun (WGS) entry which is preliminary data.</text>
</comment>
<accession>A0A6G1E6I7</accession>
<dbReference type="Proteomes" id="UP000479710">
    <property type="component" value="Unassembled WGS sequence"/>
</dbReference>
<gene>
    <name evidence="1" type="ORF">E2562_033342</name>
</gene>
<keyword evidence="2" id="KW-1185">Reference proteome</keyword>
<evidence type="ECO:0000313" key="1">
    <source>
        <dbReference type="EMBL" id="KAF0920092.1"/>
    </source>
</evidence>
<organism evidence="1 2">
    <name type="scientific">Oryza meyeriana var. granulata</name>
    <dbReference type="NCBI Taxonomy" id="110450"/>
    <lineage>
        <taxon>Eukaryota</taxon>
        <taxon>Viridiplantae</taxon>
        <taxon>Streptophyta</taxon>
        <taxon>Embryophyta</taxon>
        <taxon>Tracheophyta</taxon>
        <taxon>Spermatophyta</taxon>
        <taxon>Magnoliopsida</taxon>
        <taxon>Liliopsida</taxon>
        <taxon>Poales</taxon>
        <taxon>Poaceae</taxon>
        <taxon>BOP clade</taxon>
        <taxon>Oryzoideae</taxon>
        <taxon>Oryzeae</taxon>
        <taxon>Oryzinae</taxon>
        <taxon>Oryza</taxon>
        <taxon>Oryza meyeriana</taxon>
    </lineage>
</organism>
<reference evidence="1 2" key="1">
    <citation type="submission" date="2019-11" db="EMBL/GenBank/DDBJ databases">
        <title>Whole genome sequence of Oryza granulata.</title>
        <authorList>
            <person name="Li W."/>
        </authorList>
    </citation>
    <scope>NUCLEOTIDE SEQUENCE [LARGE SCALE GENOMIC DNA]</scope>
    <source>
        <strain evidence="2">cv. Menghai</strain>
        <tissue evidence="1">Leaf</tissue>
    </source>
</reference>
<dbReference type="AlphaFoldDB" id="A0A6G1E6I7"/>
<evidence type="ECO:0000313" key="2">
    <source>
        <dbReference type="Proteomes" id="UP000479710"/>
    </source>
</evidence>
<proteinExistence type="predicted"/>
<sequence length="80" mass="8393">MHAGKLRCGLGIAASPTAPVDGPIGLSGKDEGEAIPTETTGPVRWIMSLSGEVCRRRYGRRRCHDDGGGLMTMPRADANG</sequence>